<organism evidence="5 6">
    <name type="scientific">Alkalimonas delamerensis</name>
    <dbReference type="NCBI Taxonomy" id="265981"/>
    <lineage>
        <taxon>Bacteria</taxon>
        <taxon>Pseudomonadati</taxon>
        <taxon>Pseudomonadota</taxon>
        <taxon>Gammaproteobacteria</taxon>
        <taxon>Alkalimonas</taxon>
    </lineage>
</organism>
<keyword evidence="1 2" id="KW-0238">DNA-binding</keyword>
<dbReference type="Gene3D" id="1.10.10.10">
    <property type="entry name" value="Winged helix-like DNA-binding domain superfamily/Winged helix DNA-binding domain"/>
    <property type="match status" value="1"/>
</dbReference>
<gene>
    <name evidence="5" type="ORF">Q3O59_14130</name>
</gene>
<dbReference type="Gene3D" id="2.120.10.30">
    <property type="entry name" value="TolB, C-terminal domain"/>
    <property type="match status" value="1"/>
</dbReference>
<keyword evidence="3" id="KW-0812">Transmembrane</keyword>
<feature type="transmembrane region" description="Helical" evidence="3">
    <location>
        <begin position="158"/>
        <end position="180"/>
    </location>
</feature>
<protein>
    <submittedName>
        <fullName evidence="5">Winged helix-turn-helix domain-containing protein</fullName>
    </submittedName>
</protein>
<dbReference type="RefSeq" id="WP_305946201.1">
    <property type="nucleotide sequence ID" value="NZ_JAUZVY010000006.1"/>
</dbReference>
<dbReference type="InterPro" id="IPR001867">
    <property type="entry name" value="OmpR/PhoB-type_DNA-bd"/>
</dbReference>
<dbReference type="EMBL" id="JAUZVY010000006">
    <property type="protein sequence ID" value="MDP4530163.1"/>
    <property type="molecule type" value="Genomic_DNA"/>
</dbReference>
<dbReference type="SMART" id="SM00862">
    <property type="entry name" value="Trans_reg_C"/>
    <property type="match status" value="1"/>
</dbReference>
<evidence type="ECO:0000259" key="4">
    <source>
        <dbReference type="PROSITE" id="PS51755"/>
    </source>
</evidence>
<dbReference type="InterPro" id="IPR036388">
    <property type="entry name" value="WH-like_DNA-bd_sf"/>
</dbReference>
<name>A0ABT9GT66_9GAMM</name>
<dbReference type="CDD" id="cd00383">
    <property type="entry name" value="trans_reg_C"/>
    <property type="match status" value="1"/>
</dbReference>
<feature type="DNA-binding region" description="OmpR/PhoB-type" evidence="2">
    <location>
        <begin position="6"/>
        <end position="105"/>
    </location>
</feature>
<evidence type="ECO:0000256" key="2">
    <source>
        <dbReference type="PROSITE-ProRule" id="PRU01091"/>
    </source>
</evidence>
<proteinExistence type="predicted"/>
<dbReference type="SUPFAM" id="SSF46894">
    <property type="entry name" value="C-terminal effector domain of the bipartite response regulators"/>
    <property type="match status" value="1"/>
</dbReference>
<keyword evidence="3" id="KW-1133">Transmembrane helix</keyword>
<evidence type="ECO:0000313" key="5">
    <source>
        <dbReference type="EMBL" id="MDP4530163.1"/>
    </source>
</evidence>
<dbReference type="SUPFAM" id="SSF82171">
    <property type="entry name" value="DPP6 N-terminal domain-like"/>
    <property type="match status" value="2"/>
</dbReference>
<keyword evidence="6" id="KW-1185">Reference proteome</keyword>
<comment type="caution">
    <text evidence="5">The sequence shown here is derived from an EMBL/GenBank/DDBJ whole genome shotgun (WGS) entry which is preliminary data.</text>
</comment>
<dbReference type="InterPro" id="IPR016032">
    <property type="entry name" value="Sig_transdc_resp-reg_C-effctor"/>
</dbReference>
<feature type="domain" description="OmpR/PhoB-type" evidence="4">
    <location>
        <begin position="6"/>
        <end position="105"/>
    </location>
</feature>
<dbReference type="InterPro" id="IPR011042">
    <property type="entry name" value="6-blade_b-propeller_TolB-like"/>
</dbReference>
<evidence type="ECO:0000256" key="3">
    <source>
        <dbReference type="SAM" id="Phobius"/>
    </source>
</evidence>
<evidence type="ECO:0000256" key="1">
    <source>
        <dbReference type="ARBA" id="ARBA00023125"/>
    </source>
</evidence>
<reference evidence="5 6" key="1">
    <citation type="submission" date="2023-08" db="EMBL/GenBank/DDBJ databases">
        <authorList>
            <person name="Joshi A."/>
            <person name="Thite S."/>
        </authorList>
    </citation>
    <scope>NUCLEOTIDE SEQUENCE [LARGE SCALE GENOMIC DNA]</scope>
    <source>
        <strain evidence="5 6">1E1</strain>
    </source>
</reference>
<dbReference type="PROSITE" id="PS51755">
    <property type="entry name" value="OMPR_PHOB"/>
    <property type="match status" value="1"/>
</dbReference>
<keyword evidence="3" id="KW-0472">Membrane</keyword>
<accession>A0ABT9GT66</accession>
<sequence length="713" mass="80989">MSTNLPSKLQLNDIVLDTVQQALRRGDDLIQLEPRVFDVLCYLLAHRERYVSLQELHDEVWVGRIVSDTAVRRTISKLRALLNDTDREQPKFIRSGMKRGYQWLVEPVVMAATAVGQAEPANQAEPSEQELASVDAVKSPTQSATAARTVFPLVSRKWLLASSAGVLVVLLLWLLFNGWLRTTPEPTPLAIPYEVLLDIPGRKSTLAVSHDSEQLVFTGTLDNTPGLFLLQVKTGAVQRIATAMDNVLYAAFVQQGRTIIYSAMDDSGSQLYLQQLDDLSQPPRRIESSDYIFVGHYLVLSDDQILIAAMSEPASSSYYLYHLKQDSWRPFSVSSQRDTYDISARLSPDGKQIAMLRRNAATVMAQVLLFDASSHEFLQQFPLAADFHSLEWLNDQQLLLSRVAEPTLFRFDLSSQQLDTMAIAAPWQQLQRSNSGDWFGITSPKAEPGRFYRQQQGVPARPERLFNLPDTADQLTFSQQASWYWLVEQHGQQSMLFQYHAQSGEKVQVYVALESLRVIQQQAEKLLIYLLKQERLAVLDTSSGALRYLTSAQQKVDRHQAYLTKDAVYFGEERSGRWQVSRYDLVQNQQEVLLPGYRFLAPWQQQYVARDQHGLYWLLTPDMEPLKPLPLQVPSLFPVRSMLVNDQLIAVTRQPDLSYYAYQLDLQTMQMTDIPLPPDFHALMHLSVADNQLLYRESPEGASKVVRLKGAPL</sequence>
<evidence type="ECO:0000313" key="6">
    <source>
        <dbReference type="Proteomes" id="UP001236258"/>
    </source>
</evidence>
<dbReference type="Proteomes" id="UP001236258">
    <property type="component" value="Unassembled WGS sequence"/>
</dbReference>
<dbReference type="Pfam" id="PF00486">
    <property type="entry name" value="Trans_reg_C"/>
    <property type="match status" value="1"/>
</dbReference>